<keyword evidence="6 8" id="KW-0472">Membrane</keyword>
<feature type="domain" description="TonB-dependent receptor-like beta-barrel" evidence="11">
    <location>
        <begin position="347"/>
        <end position="773"/>
    </location>
</feature>
<proteinExistence type="inferred from homology"/>
<dbReference type="InterPro" id="IPR036942">
    <property type="entry name" value="Beta-barrel_TonB_sf"/>
</dbReference>
<evidence type="ECO:0000256" key="3">
    <source>
        <dbReference type="ARBA" id="ARBA00022452"/>
    </source>
</evidence>
<reference evidence="13 14" key="1">
    <citation type="journal article" date="2010" name="Int. J. Syst. Evol. Microbiol.">
        <title>Sphingopyxis bauzanensis sp. nov., a psychrophilic bacterium isolated from soil.</title>
        <authorList>
            <person name="Zhang D.C."/>
            <person name="Liu H.C."/>
            <person name="Xin Y.H."/>
            <person name="Zhou Y.G."/>
            <person name="Schinner F."/>
            <person name="Margesin R."/>
        </authorList>
    </citation>
    <scope>NUCLEOTIDE SEQUENCE [LARGE SCALE GENOMIC DNA]</scope>
    <source>
        <strain evidence="13 14">DSM 22271</strain>
    </source>
</reference>
<dbReference type="PANTHER" id="PTHR47234">
    <property type="match status" value="1"/>
</dbReference>
<evidence type="ECO:0000313" key="14">
    <source>
        <dbReference type="Proteomes" id="UP000197361"/>
    </source>
</evidence>
<comment type="subcellular location">
    <subcellularLocation>
        <location evidence="1 8">Cell outer membrane</location>
        <topology evidence="1 8">Multi-pass membrane protein</topology>
    </subcellularLocation>
</comment>
<accession>A0A246JSX0</accession>
<dbReference type="InterPro" id="IPR012910">
    <property type="entry name" value="Plug_dom"/>
</dbReference>
<evidence type="ECO:0000256" key="2">
    <source>
        <dbReference type="ARBA" id="ARBA00022448"/>
    </source>
</evidence>
<keyword evidence="5 9" id="KW-0798">TonB box</keyword>
<dbReference type="PANTHER" id="PTHR47234:SF3">
    <property type="entry name" value="SECRETIN_TONB SHORT N-TERMINAL DOMAIN-CONTAINING PROTEIN"/>
    <property type="match status" value="1"/>
</dbReference>
<feature type="domain" description="TonB-dependent receptor plug" evidence="12">
    <location>
        <begin position="56"/>
        <end position="178"/>
    </location>
</feature>
<feature type="chain" id="PRO_5012535085" description="TonB-dependent receptor" evidence="10">
    <location>
        <begin position="25"/>
        <end position="813"/>
    </location>
</feature>
<keyword evidence="3 8" id="KW-1134">Transmembrane beta strand</keyword>
<evidence type="ECO:0008006" key="15">
    <source>
        <dbReference type="Google" id="ProtNLM"/>
    </source>
</evidence>
<evidence type="ECO:0000256" key="5">
    <source>
        <dbReference type="ARBA" id="ARBA00023077"/>
    </source>
</evidence>
<evidence type="ECO:0000256" key="6">
    <source>
        <dbReference type="ARBA" id="ARBA00023136"/>
    </source>
</evidence>
<dbReference type="GO" id="GO:0009279">
    <property type="term" value="C:cell outer membrane"/>
    <property type="evidence" value="ECO:0007669"/>
    <property type="project" value="UniProtKB-SubCell"/>
</dbReference>
<dbReference type="EMBL" id="NISK01000003">
    <property type="protein sequence ID" value="OWQ96089.1"/>
    <property type="molecule type" value="Genomic_DNA"/>
</dbReference>
<dbReference type="RefSeq" id="WP_088442181.1">
    <property type="nucleotide sequence ID" value="NZ_BMMC01000001.1"/>
</dbReference>
<dbReference type="Proteomes" id="UP000197361">
    <property type="component" value="Unassembled WGS sequence"/>
</dbReference>
<keyword evidence="7 8" id="KW-0998">Cell outer membrane</keyword>
<organism evidence="13 14">
    <name type="scientific">Sphingopyxis bauzanensis</name>
    <dbReference type="NCBI Taxonomy" id="651663"/>
    <lineage>
        <taxon>Bacteria</taxon>
        <taxon>Pseudomonadati</taxon>
        <taxon>Pseudomonadota</taxon>
        <taxon>Alphaproteobacteria</taxon>
        <taxon>Sphingomonadales</taxon>
        <taxon>Sphingomonadaceae</taxon>
        <taxon>Sphingopyxis</taxon>
    </lineage>
</organism>
<dbReference type="AlphaFoldDB" id="A0A246JSX0"/>
<comment type="caution">
    <text evidence="13">The sequence shown here is derived from an EMBL/GenBank/DDBJ whole genome shotgun (WGS) entry which is preliminary data.</text>
</comment>
<dbReference type="InterPro" id="IPR000531">
    <property type="entry name" value="Beta-barrel_TonB"/>
</dbReference>
<dbReference type="InterPro" id="IPR037066">
    <property type="entry name" value="Plug_dom_sf"/>
</dbReference>
<comment type="similarity">
    <text evidence="8 9">Belongs to the TonB-dependent receptor family.</text>
</comment>
<evidence type="ECO:0000256" key="7">
    <source>
        <dbReference type="ARBA" id="ARBA00023237"/>
    </source>
</evidence>
<dbReference type="CDD" id="cd01347">
    <property type="entry name" value="ligand_gated_channel"/>
    <property type="match status" value="1"/>
</dbReference>
<dbReference type="Pfam" id="PF07715">
    <property type="entry name" value="Plug"/>
    <property type="match status" value="1"/>
</dbReference>
<dbReference type="InterPro" id="IPR039426">
    <property type="entry name" value="TonB-dep_rcpt-like"/>
</dbReference>
<dbReference type="Pfam" id="PF00593">
    <property type="entry name" value="TonB_dep_Rec_b-barrel"/>
    <property type="match status" value="1"/>
</dbReference>
<evidence type="ECO:0000259" key="11">
    <source>
        <dbReference type="Pfam" id="PF00593"/>
    </source>
</evidence>
<evidence type="ECO:0000256" key="10">
    <source>
        <dbReference type="SAM" id="SignalP"/>
    </source>
</evidence>
<dbReference type="PROSITE" id="PS52016">
    <property type="entry name" value="TONB_DEPENDENT_REC_3"/>
    <property type="match status" value="1"/>
</dbReference>
<dbReference type="Gene3D" id="2.170.130.10">
    <property type="entry name" value="TonB-dependent receptor, plug domain"/>
    <property type="match status" value="1"/>
</dbReference>
<evidence type="ECO:0000313" key="13">
    <source>
        <dbReference type="EMBL" id="OWQ96089.1"/>
    </source>
</evidence>
<evidence type="ECO:0000259" key="12">
    <source>
        <dbReference type="Pfam" id="PF07715"/>
    </source>
</evidence>
<sequence>MSKFVSRLLLSSALAFAITPVAQAQTPPPEADGADTDEGGSDIVVIGTRRKDRSITDSSVAIDVISPESITATGYSDVNDALRTLVPAFNAQRLQGNDGSSFVRPVTLRGSPADHVLLLMNGKRRHRASIVQIGTGHASTSGSQGQDFNVIPPIALSSVEVLRDGASAQYGSDAIAGVINMELKKARSGGSIMAQVGEYYQSGGRTYDIQGHIAVPVGDNAYFNLAAQYTDQAKAYARKASHAGAVALRAAGVPGVPEHPEGNLDPRYMAFKSVWNAGIELSDALELYTFGNYMTGKSSVTFGLRQPFAAGGLSGHGTYANSAFDLSPAHPQQFNLASVYPGGFTPEFGGHLEDFSALVGLRDQDGPLTWDLSARYGTNTVDYTISGTINASMGVNSPTSFKPGSLTQREIQFDGEISYELNDQILLFAGASHRKETYVIGEGDLASYLTGPLQDLPAGSNGFQGFSPEFAGSFDSNSYAVFAEVDADITPWWNLSVAGRYEDYDQFGTNFSYKAATRFELSDAFALRGSVSTGFRAPAAGQVFGTSLTSQLDGIGGFILDAVLVPGSPAAQVFGSAALTPETSFNMSAGVVFTGLDGFLTTLDFYQIEVDDRLLLTPSRNTTAAERAALAAINFPNGADIEQVRYFQNEMDTRVRGFDLVSTYRHSWSDNASTDFSLAVNYNEQHLRGAPPPGFSPAIVTEFERGTPRWRGNFSATTKVGDFALMGRAIHYGAWRRLDGATFLPRKAVTLFDAEISYTGIQDVELSVGARNLFNIFPPGRGPARARAGLIYDNHSVFGVAGGFYYLNAKYKF</sequence>
<keyword evidence="14" id="KW-1185">Reference proteome</keyword>
<evidence type="ECO:0000256" key="8">
    <source>
        <dbReference type="PROSITE-ProRule" id="PRU01360"/>
    </source>
</evidence>
<keyword evidence="2 8" id="KW-0813">Transport</keyword>
<gene>
    <name evidence="13" type="ORF">CDQ92_15310</name>
</gene>
<protein>
    <recommendedName>
        <fullName evidence="15">TonB-dependent receptor</fullName>
    </recommendedName>
</protein>
<evidence type="ECO:0000256" key="9">
    <source>
        <dbReference type="RuleBase" id="RU003357"/>
    </source>
</evidence>
<feature type="signal peptide" evidence="10">
    <location>
        <begin position="1"/>
        <end position="24"/>
    </location>
</feature>
<keyword evidence="10" id="KW-0732">Signal</keyword>
<dbReference type="Gene3D" id="2.40.170.20">
    <property type="entry name" value="TonB-dependent receptor, beta-barrel domain"/>
    <property type="match status" value="1"/>
</dbReference>
<evidence type="ECO:0000256" key="1">
    <source>
        <dbReference type="ARBA" id="ARBA00004571"/>
    </source>
</evidence>
<dbReference type="OrthoDB" id="7051241at2"/>
<keyword evidence="4 8" id="KW-0812">Transmembrane</keyword>
<evidence type="ECO:0000256" key="4">
    <source>
        <dbReference type="ARBA" id="ARBA00022692"/>
    </source>
</evidence>
<name>A0A246JSX0_9SPHN</name>
<dbReference type="SUPFAM" id="SSF56935">
    <property type="entry name" value="Porins"/>
    <property type="match status" value="1"/>
</dbReference>